<gene>
    <name evidence="2" type="ORF">C6Y45_07085</name>
</gene>
<keyword evidence="1" id="KW-0812">Transmembrane</keyword>
<feature type="transmembrane region" description="Helical" evidence="1">
    <location>
        <begin position="20"/>
        <end position="40"/>
    </location>
</feature>
<keyword evidence="1" id="KW-1133">Transmembrane helix</keyword>
<keyword evidence="1" id="KW-0472">Membrane</keyword>
<dbReference type="Proteomes" id="UP000240509">
    <property type="component" value="Unassembled WGS sequence"/>
</dbReference>
<dbReference type="AlphaFoldDB" id="A0A2T4U789"/>
<evidence type="ECO:0000313" key="3">
    <source>
        <dbReference type="Proteomes" id="UP000240509"/>
    </source>
</evidence>
<comment type="caution">
    <text evidence="2">The sequence shown here is derived from an EMBL/GenBank/DDBJ whole genome shotgun (WGS) entry which is preliminary data.</text>
</comment>
<sequence length="53" mass="5626">MMEQMKRLMVEEEGQGMAEYGLILAGVAIVAAATFGLLGAEINTLIQSIIDAL</sequence>
<organism evidence="2 3">
    <name type="scientific">Alkalicoccus saliphilus</name>
    <dbReference type="NCBI Taxonomy" id="200989"/>
    <lineage>
        <taxon>Bacteria</taxon>
        <taxon>Bacillati</taxon>
        <taxon>Bacillota</taxon>
        <taxon>Bacilli</taxon>
        <taxon>Bacillales</taxon>
        <taxon>Bacillaceae</taxon>
        <taxon>Alkalicoccus</taxon>
    </lineage>
</organism>
<evidence type="ECO:0000256" key="1">
    <source>
        <dbReference type="SAM" id="Phobius"/>
    </source>
</evidence>
<protein>
    <submittedName>
        <fullName evidence="2">Flp family type IVb pilin</fullName>
    </submittedName>
</protein>
<proteinExistence type="predicted"/>
<evidence type="ECO:0000313" key="2">
    <source>
        <dbReference type="EMBL" id="PTL39242.1"/>
    </source>
</evidence>
<dbReference type="EMBL" id="PZJJ01000009">
    <property type="protein sequence ID" value="PTL39242.1"/>
    <property type="molecule type" value="Genomic_DNA"/>
</dbReference>
<accession>A0A2T4U789</accession>
<reference evidence="2 3" key="1">
    <citation type="submission" date="2018-03" db="EMBL/GenBank/DDBJ databases">
        <title>Alkalicoccus saliphilus sp. nov., isolated from a mineral pool.</title>
        <authorList>
            <person name="Zhao B."/>
        </authorList>
    </citation>
    <scope>NUCLEOTIDE SEQUENCE [LARGE SCALE GENOMIC DNA]</scope>
    <source>
        <strain evidence="2 3">6AG</strain>
    </source>
</reference>
<name>A0A2T4U789_9BACI</name>
<keyword evidence="3" id="KW-1185">Reference proteome</keyword>